<dbReference type="PROSITE" id="PS00137">
    <property type="entry name" value="SUBTILASE_HIS"/>
    <property type="match status" value="1"/>
</dbReference>
<keyword evidence="3 5" id="KW-0378">Hydrolase</keyword>
<keyword evidence="2 5" id="KW-0645">Protease</keyword>
<evidence type="ECO:0000256" key="6">
    <source>
        <dbReference type="SAM" id="MobiDB-lite"/>
    </source>
</evidence>
<keyword evidence="7" id="KW-0472">Membrane</keyword>
<evidence type="ECO:0000313" key="10">
    <source>
        <dbReference type="Proteomes" id="UP000759246"/>
    </source>
</evidence>
<comment type="similarity">
    <text evidence="1 5">Belongs to the peptidase S8 family.</text>
</comment>
<evidence type="ECO:0000256" key="7">
    <source>
        <dbReference type="SAM" id="Phobius"/>
    </source>
</evidence>
<evidence type="ECO:0000256" key="2">
    <source>
        <dbReference type="ARBA" id="ARBA00022670"/>
    </source>
</evidence>
<dbReference type="InterPro" id="IPR015500">
    <property type="entry name" value="Peptidase_S8_subtilisin-rel"/>
</dbReference>
<evidence type="ECO:0000256" key="5">
    <source>
        <dbReference type="PROSITE-ProRule" id="PRU01240"/>
    </source>
</evidence>
<feature type="compositionally biased region" description="Polar residues" evidence="6">
    <location>
        <begin position="338"/>
        <end position="355"/>
    </location>
</feature>
<accession>A0A929RQH5</accession>
<protein>
    <submittedName>
        <fullName evidence="9">S8 family serine peptidase</fullName>
    </submittedName>
</protein>
<feature type="domain" description="Peptidase S8/S53" evidence="8">
    <location>
        <begin position="26"/>
        <end position="314"/>
    </location>
</feature>
<evidence type="ECO:0000256" key="4">
    <source>
        <dbReference type="ARBA" id="ARBA00022825"/>
    </source>
</evidence>
<feature type="active site" description="Charge relay system" evidence="5">
    <location>
        <position position="266"/>
    </location>
</feature>
<dbReference type="PANTHER" id="PTHR43806:SF11">
    <property type="entry name" value="CEREVISIN-RELATED"/>
    <property type="match status" value="1"/>
</dbReference>
<reference evidence="9" key="1">
    <citation type="submission" date="2020-04" db="EMBL/GenBank/DDBJ databases">
        <title>Deep metagenomics examines the oral microbiome during advanced dental caries in children, revealing novel taxa and co-occurrences with host molecules.</title>
        <authorList>
            <person name="Baker J.L."/>
            <person name="Morton J.T."/>
            <person name="Dinis M."/>
            <person name="Alvarez R."/>
            <person name="Tran N.C."/>
            <person name="Knight R."/>
            <person name="Edlund A."/>
        </authorList>
    </citation>
    <scope>NUCLEOTIDE SEQUENCE</scope>
    <source>
        <strain evidence="9">JCVI_30_bin.13</strain>
    </source>
</reference>
<gene>
    <name evidence="9" type="ORF">HXK09_04380</name>
</gene>
<keyword evidence="7" id="KW-1133">Transmembrane helix</keyword>
<dbReference type="PRINTS" id="PR00723">
    <property type="entry name" value="SUBTILISIN"/>
</dbReference>
<dbReference type="Proteomes" id="UP000759246">
    <property type="component" value="Unassembled WGS sequence"/>
</dbReference>
<feature type="non-terminal residue" evidence="9">
    <location>
        <position position="1"/>
    </location>
</feature>
<dbReference type="Pfam" id="PF00082">
    <property type="entry name" value="Peptidase_S8"/>
    <property type="match status" value="1"/>
</dbReference>
<evidence type="ECO:0000259" key="8">
    <source>
        <dbReference type="Pfam" id="PF00082"/>
    </source>
</evidence>
<dbReference type="EMBL" id="JABZGF010000101">
    <property type="protein sequence ID" value="MBF0966389.1"/>
    <property type="molecule type" value="Genomic_DNA"/>
</dbReference>
<comment type="caution">
    <text evidence="9">The sequence shown here is derived from an EMBL/GenBank/DDBJ whole genome shotgun (WGS) entry which is preliminary data.</text>
</comment>
<sequence length="396" mass="40439">TEFIATYANTTDKRLDLERAWNITKGGNVTVAIVDSGISPSSKHFVPVGPSTDRGEDSARFPSGSIVLPGLDLVSSGGDGRTDTYGHGTQVAGIIASRLLPEQSALEGVAPRVALLPVRVYDTFNEDPQNGQTGLDAGKTAQGIAWAASQGAQIIVVPQSQIEQDSRLDEAVASATAQGSLVVASAGNAQTQIVQQYGTDTVPRYPAAHPDALAVTSATGGVPDGGQVSGVHVDVAAPSISSLTTALAGGDCLTGEANNETTGSSSFASAYAAGAAALVASAHPDEGPAMWKWRLEATARRVSPAARSNGVGWGMVNPYAAITVSATARIDGPVNPMTGTSGQDTPPTLPVTQRASGEAARTRTNLTVVAIALGCATFLGCLVVVSWLRQPGRTKR</sequence>
<evidence type="ECO:0000256" key="3">
    <source>
        <dbReference type="ARBA" id="ARBA00022801"/>
    </source>
</evidence>
<evidence type="ECO:0000256" key="1">
    <source>
        <dbReference type="ARBA" id="ARBA00011073"/>
    </source>
</evidence>
<keyword evidence="4 5" id="KW-0720">Serine protease</keyword>
<feature type="transmembrane region" description="Helical" evidence="7">
    <location>
        <begin position="366"/>
        <end position="388"/>
    </location>
</feature>
<dbReference type="Gene3D" id="3.40.50.200">
    <property type="entry name" value="Peptidase S8/S53 domain"/>
    <property type="match status" value="1"/>
</dbReference>
<dbReference type="InterPro" id="IPR050131">
    <property type="entry name" value="Peptidase_S8_subtilisin-like"/>
</dbReference>
<dbReference type="InterPro" id="IPR022398">
    <property type="entry name" value="Peptidase_S8_His-AS"/>
</dbReference>
<name>A0A929RQH5_9ACTO</name>
<dbReference type="PROSITE" id="PS51892">
    <property type="entry name" value="SUBTILASE"/>
    <property type="match status" value="1"/>
</dbReference>
<dbReference type="InterPro" id="IPR036852">
    <property type="entry name" value="Peptidase_S8/S53_dom_sf"/>
</dbReference>
<dbReference type="AlphaFoldDB" id="A0A929RQH5"/>
<evidence type="ECO:0000313" key="9">
    <source>
        <dbReference type="EMBL" id="MBF0966389.1"/>
    </source>
</evidence>
<dbReference type="GO" id="GO:0006508">
    <property type="term" value="P:proteolysis"/>
    <property type="evidence" value="ECO:0007669"/>
    <property type="project" value="UniProtKB-KW"/>
</dbReference>
<proteinExistence type="inferred from homology"/>
<organism evidence="9 10">
    <name type="scientific">Actinomyces bouchesdurhonensis</name>
    <dbReference type="NCBI Taxonomy" id="1852361"/>
    <lineage>
        <taxon>Bacteria</taxon>
        <taxon>Bacillati</taxon>
        <taxon>Actinomycetota</taxon>
        <taxon>Actinomycetes</taxon>
        <taxon>Actinomycetales</taxon>
        <taxon>Actinomycetaceae</taxon>
        <taxon>Actinomyces</taxon>
    </lineage>
</organism>
<feature type="active site" description="Charge relay system" evidence="5">
    <location>
        <position position="35"/>
    </location>
</feature>
<dbReference type="PANTHER" id="PTHR43806">
    <property type="entry name" value="PEPTIDASE S8"/>
    <property type="match status" value="1"/>
</dbReference>
<feature type="active site" description="Charge relay system" evidence="5">
    <location>
        <position position="87"/>
    </location>
</feature>
<keyword evidence="7" id="KW-0812">Transmembrane</keyword>
<dbReference type="GO" id="GO:0004252">
    <property type="term" value="F:serine-type endopeptidase activity"/>
    <property type="evidence" value="ECO:0007669"/>
    <property type="project" value="UniProtKB-UniRule"/>
</dbReference>
<dbReference type="InterPro" id="IPR000209">
    <property type="entry name" value="Peptidase_S8/S53_dom"/>
</dbReference>
<feature type="region of interest" description="Disordered" evidence="6">
    <location>
        <begin position="338"/>
        <end position="358"/>
    </location>
</feature>
<dbReference type="SUPFAM" id="SSF52743">
    <property type="entry name" value="Subtilisin-like"/>
    <property type="match status" value="1"/>
</dbReference>